<dbReference type="Pfam" id="PF16242">
    <property type="entry name" value="Pyrid_ox_like"/>
    <property type="match status" value="1"/>
</dbReference>
<dbReference type="OrthoDB" id="1432662at2"/>
<organism evidence="2 3">
    <name type="scientific">Flavisolibacter ginsengisoli DSM 18119</name>
    <dbReference type="NCBI Taxonomy" id="1121884"/>
    <lineage>
        <taxon>Bacteria</taxon>
        <taxon>Pseudomonadati</taxon>
        <taxon>Bacteroidota</taxon>
        <taxon>Chitinophagia</taxon>
        <taxon>Chitinophagales</taxon>
        <taxon>Chitinophagaceae</taxon>
        <taxon>Flavisolibacter</taxon>
    </lineage>
</organism>
<keyword evidence="3" id="KW-1185">Reference proteome</keyword>
<feature type="domain" description="General stress protein FMN-binding split barrel" evidence="1">
    <location>
        <begin position="23"/>
        <end position="169"/>
    </location>
</feature>
<reference evidence="2 3" key="1">
    <citation type="submission" date="2016-11" db="EMBL/GenBank/DDBJ databases">
        <authorList>
            <person name="Jaros S."/>
            <person name="Januszkiewicz K."/>
            <person name="Wedrychowicz H."/>
        </authorList>
    </citation>
    <scope>NUCLEOTIDE SEQUENCE [LARGE SCALE GENOMIC DNA]</scope>
    <source>
        <strain evidence="2 3">DSM 18119</strain>
    </source>
</reference>
<evidence type="ECO:0000259" key="1">
    <source>
        <dbReference type="Pfam" id="PF16242"/>
    </source>
</evidence>
<dbReference type="STRING" id="1121884.SAMN02745131_00203"/>
<dbReference type="EMBL" id="FQUU01000001">
    <property type="protein sequence ID" value="SHE34721.1"/>
    <property type="molecule type" value="Genomic_DNA"/>
</dbReference>
<dbReference type="Proteomes" id="UP000184048">
    <property type="component" value="Unassembled WGS sequence"/>
</dbReference>
<dbReference type="Gene3D" id="2.30.110.10">
    <property type="entry name" value="Electron Transport, Fmn-binding Protein, Chain A"/>
    <property type="match status" value="1"/>
</dbReference>
<dbReference type="InterPro" id="IPR012349">
    <property type="entry name" value="Split_barrel_FMN-bd"/>
</dbReference>
<accession>A0A1M4SRC0</accession>
<name>A0A1M4SRC0_9BACT</name>
<proteinExistence type="predicted"/>
<evidence type="ECO:0000313" key="3">
    <source>
        <dbReference type="Proteomes" id="UP000184048"/>
    </source>
</evidence>
<evidence type="ECO:0000313" key="2">
    <source>
        <dbReference type="EMBL" id="SHE34721.1"/>
    </source>
</evidence>
<dbReference type="PANTHER" id="PTHR34818">
    <property type="entry name" value="PROTEIN BLI-3"/>
    <property type="match status" value="1"/>
</dbReference>
<gene>
    <name evidence="2" type="ORF">SAMN02745131_00203</name>
</gene>
<protein>
    <submittedName>
        <fullName evidence="2">General stress protein 26</fullName>
    </submittedName>
</protein>
<dbReference type="PANTHER" id="PTHR34818:SF1">
    <property type="entry name" value="PROTEIN BLI-3"/>
    <property type="match status" value="1"/>
</dbReference>
<dbReference type="AlphaFoldDB" id="A0A1M4SRC0"/>
<dbReference type="RefSeq" id="WP_072833366.1">
    <property type="nucleotide sequence ID" value="NZ_FQUU01000001.1"/>
</dbReference>
<dbReference type="InterPro" id="IPR052917">
    <property type="entry name" value="Stress-Dev_Protein"/>
</dbReference>
<sequence length="178" mass="20004">MDSINQQQEEKNHEDLSAVNAGKKIKELAGKSNTCFFCTDIQSGKPLTVRPMSVQKMDEEGNFWFLSASDSYKNKELTADNKVHLLFQGSAHSDFLSIYGEADISTDKELIKELWEPILKTWFTEGVDDPRITVIHVKTNEGYYWDNKHGNAVALMKMAAGAVLGKTMDDSIEGRLKP</sequence>
<dbReference type="InterPro" id="IPR038725">
    <property type="entry name" value="YdaG_split_barrel_FMN-bd"/>
</dbReference>
<dbReference type="SUPFAM" id="SSF50475">
    <property type="entry name" value="FMN-binding split barrel"/>
    <property type="match status" value="1"/>
</dbReference>